<dbReference type="EMBL" id="MU865322">
    <property type="protein sequence ID" value="KAK4228200.1"/>
    <property type="molecule type" value="Genomic_DNA"/>
</dbReference>
<evidence type="ECO:0000256" key="9">
    <source>
        <dbReference type="PIRNR" id="PIRNR018148"/>
    </source>
</evidence>
<comment type="caution">
    <text evidence="13">The sequence shown here is derived from an EMBL/GenBank/DDBJ whole genome shotgun (WGS) entry which is preliminary data.</text>
</comment>
<dbReference type="InterPro" id="IPR000644">
    <property type="entry name" value="CBS_dom"/>
</dbReference>
<name>A0AAN7H3J8_9PEZI</name>
<dbReference type="PANTHER" id="PTHR13780">
    <property type="entry name" value="AMP-ACTIVATED PROTEIN KINASE, GAMMA REGULATORY SUBUNIT"/>
    <property type="match status" value="1"/>
</dbReference>
<dbReference type="PIRSF" id="PIRSF018148">
    <property type="entry name" value="UCP018148_CBS_YBR214w"/>
    <property type="match status" value="1"/>
</dbReference>
<evidence type="ECO:0000313" key="14">
    <source>
        <dbReference type="Proteomes" id="UP001301958"/>
    </source>
</evidence>
<dbReference type="SMART" id="SM00116">
    <property type="entry name" value="CBS"/>
    <property type="match status" value="2"/>
</dbReference>
<feature type="compositionally biased region" description="Low complexity" evidence="11">
    <location>
        <begin position="394"/>
        <end position="417"/>
    </location>
</feature>
<keyword evidence="6 9" id="KW-0963">Cytoplasm</keyword>
<feature type="region of interest" description="Disordered" evidence="11">
    <location>
        <begin position="1"/>
        <end position="77"/>
    </location>
</feature>
<dbReference type="InterPro" id="IPR046342">
    <property type="entry name" value="CBS_dom_sf"/>
</dbReference>
<dbReference type="Pfam" id="PF00571">
    <property type="entry name" value="CBS"/>
    <property type="match status" value="2"/>
</dbReference>
<keyword evidence="14" id="KW-1185">Reference proteome</keyword>
<sequence>MSSSDTPDGGAQGLLQGTTANSSTSSLAATLSSPLERSNSQTSHRPPSHISSHSHRQSFAENQRHPPPSPRAHRHPSFTQQAIQDLMNHPPSNRHPHPQYAGRNWQEISVGELASLEDVRWAELDTSVEDATRTLLQNSPTNVVLVRESSTSKQAISTFDYTDLNAYLLVVVGLAKPDEEDIELYAGISERAHAQKPILLREIQTLSRKEQLVVLPAESTLDKAMEAFGSGIHRILITNQANEVIGILSQLHLLEFFWNEAVNFPVIDRLYGSLLRDLQIGTNKIIAINSDFQLAEALMLMHNEGLTSVAVVDQGLNVVGNISTADVKHLTSANNLPLLKSSCMHFISVILSERGMEHGRDSFPVFHVNPYSTLAHTVAKLVATRSHRMWVVDSASPSPSAPATPLLAPSHPSVTAASPPPPSSVTGVGSTGTPPSLSTVIIPSLSGNISAPQSPLPGQSFASVPASALPGSRLSGRLTGVVSLTDVLNLFAKSGGLRPSDPAEQRARRRRSSSASVRPSLDIARGSNDFRR</sequence>
<feature type="domain" description="CBS" evidence="12">
    <location>
        <begin position="281"/>
        <end position="338"/>
    </location>
</feature>
<dbReference type="Gene3D" id="3.10.580.10">
    <property type="entry name" value="CBS-domain"/>
    <property type="match status" value="2"/>
</dbReference>
<dbReference type="GO" id="GO:0004865">
    <property type="term" value="F:protein serine/threonine phosphatase inhibitor activity"/>
    <property type="evidence" value="ECO:0007669"/>
    <property type="project" value="TreeGrafter"/>
</dbReference>
<dbReference type="CDD" id="cd02205">
    <property type="entry name" value="CBS_pair_SF"/>
    <property type="match status" value="1"/>
</dbReference>
<reference evidence="13" key="1">
    <citation type="journal article" date="2023" name="Mol. Phylogenet. Evol.">
        <title>Genome-scale phylogeny and comparative genomics of the fungal order Sordariales.</title>
        <authorList>
            <person name="Hensen N."/>
            <person name="Bonometti L."/>
            <person name="Westerberg I."/>
            <person name="Brannstrom I.O."/>
            <person name="Guillou S."/>
            <person name="Cros-Aarteil S."/>
            <person name="Calhoun S."/>
            <person name="Haridas S."/>
            <person name="Kuo A."/>
            <person name="Mondo S."/>
            <person name="Pangilinan J."/>
            <person name="Riley R."/>
            <person name="LaButti K."/>
            <person name="Andreopoulos B."/>
            <person name="Lipzen A."/>
            <person name="Chen C."/>
            <person name="Yan M."/>
            <person name="Daum C."/>
            <person name="Ng V."/>
            <person name="Clum A."/>
            <person name="Steindorff A."/>
            <person name="Ohm R.A."/>
            <person name="Martin F."/>
            <person name="Silar P."/>
            <person name="Natvig D.O."/>
            <person name="Lalanne C."/>
            <person name="Gautier V."/>
            <person name="Ament-Velasquez S.L."/>
            <person name="Kruys A."/>
            <person name="Hutchinson M.I."/>
            <person name="Powell A.J."/>
            <person name="Barry K."/>
            <person name="Miller A.N."/>
            <person name="Grigoriev I.V."/>
            <person name="Debuchy R."/>
            <person name="Gladieux P."/>
            <person name="Hiltunen Thoren M."/>
            <person name="Johannesson H."/>
        </authorList>
    </citation>
    <scope>NUCLEOTIDE SEQUENCE</scope>
    <source>
        <strain evidence="13">CBS 990.96</strain>
    </source>
</reference>
<dbReference type="SUPFAM" id="SSF54631">
    <property type="entry name" value="CBS-domain pair"/>
    <property type="match status" value="2"/>
</dbReference>
<proteinExistence type="inferred from homology"/>
<evidence type="ECO:0000256" key="2">
    <source>
        <dbReference type="ARBA" id="ARBA00004496"/>
    </source>
</evidence>
<keyword evidence="7" id="KW-0677">Repeat</keyword>
<evidence type="ECO:0000256" key="5">
    <source>
        <dbReference type="ARBA" id="ARBA00020584"/>
    </source>
</evidence>
<comment type="subcellular location">
    <subcellularLocation>
        <location evidence="2 9">Cytoplasm</location>
    </subcellularLocation>
</comment>
<evidence type="ECO:0000256" key="8">
    <source>
        <dbReference type="ARBA" id="ARBA00023122"/>
    </source>
</evidence>
<dbReference type="GO" id="GO:0030071">
    <property type="term" value="P:regulation of mitotic metaphase/anaphase transition"/>
    <property type="evidence" value="ECO:0007669"/>
    <property type="project" value="InterPro"/>
</dbReference>
<organism evidence="13 14">
    <name type="scientific">Podospora fimiseda</name>
    <dbReference type="NCBI Taxonomy" id="252190"/>
    <lineage>
        <taxon>Eukaryota</taxon>
        <taxon>Fungi</taxon>
        <taxon>Dikarya</taxon>
        <taxon>Ascomycota</taxon>
        <taxon>Pezizomycotina</taxon>
        <taxon>Sordariomycetes</taxon>
        <taxon>Sordariomycetidae</taxon>
        <taxon>Sordariales</taxon>
        <taxon>Podosporaceae</taxon>
        <taxon>Podospora</taxon>
    </lineage>
</organism>
<evidence type="ECO:0000256" key="4">
    <source>
        <dbReference type="ARBA" id="ARBA00014106"/>
    </source>
</evidence>
<dbReference type="InterPro" id="IPR050511">
    <property type="entry name" value="AMPK_gamma/SDS23_families"/>
</dbReference>
<reference evidence="13" key="2">
    <citation type="submission" date="2023-05" db="EMBL/GenBank/DDBJ databases">
        <authorList>
            <consortium name="Lawrence Berkeley National Laboratory"/>
            <person name="Steindorff A."/>
            <person name="Hensen N."/>
            <person name="Bonometti L."/>
            <person name="Westerberg I."/>
            <person name="Brannstrom I.O."/>
            <person name="Guillou S."/>
            <person name="Cros-Aarteil S."/>
            <person name="Calhoun S."/>
            <person name="Haridas S."/>
            <person name="Kuo A."/>
            <person name="Mondo S."/>
            <person name="Pangilinan J."/>
            <person name="Riley R."/>
            <person name="Labutti K."/>
            <person name="Andreopoulos B."/>
            <person name="Lipzen A."/>
            <person name="Chen C."/>
            <person name="Yanf M."/>
            <person name="Daum C."/>
            <person name="Ng V."/>
            <person name="Clum A."/>
            <person name="Ohm R."/>
            <person name="Martin F."/>
            <person name="Silar P."/>
            <person name="Natvig D."/>
            <person name="Lalanne C."/>
            <person name="Gautier V."/>
            <person name="Ament-Velasquez S.L."/>
            <person name="Kruys A."/>
            <person name="Hutchinson M.I."/>
            <person name="Powell A.J."/>
            <person name="Barry K."/>
            <person name="Miller A.N."/>
            <person name="Grigoriev I.V."/>
            <person name="Debuchy R."/>
            <person name="Gladieux P."/>
            <person name="Thoren M.H."/>
            <person name="Johannesson H."/>
        </authorList>
    </citation>
    <scope>NUCLEOTIDE SEQUENCE</scope>
    <source>
        <strain evidence="13">CBS 990.96</strain>
    </source>
</reference>
<dbReference type="GO" id="GO:0042149">
    <property type="term" value="P:cellular response to glucose starvation"/>
    <property type="evidence" value="ECO:0007669"/>
    <property type="project" value="UniProtKB-UniRule"/>
</dbReference>
<dbReference type="InterPro" id="IPR016711">
    <property type="entry name" value="Ssd23"/>
</dbReference>
<gene>
    <name evidence="13" type="ORF">QBC38DRAFT_389494</name>
</gene>
<dbReference type="PROSITE" id="PS51371">
    <property type="entry name" value="CBS"/>
    <property type="match status" value="2"/>
</dbReference>
<comment type="function">
    <text evidence="1 9">Involved in DNA replication and cell separation.</text>
</comment>
<feature type="region of interest" description="Disordered" evidence="11">
    <location>
        <begin position="393"/>
        <end position="432"/>
    </location>
</feature>
<comment type="similarity">
    <text evidence="3 9">Belongs to the SDS23 family.</text>
</comment>
<evidence type="ECO:0000313" key="13">
    <source>
        <dbReference type="EMBL" id="KAK4228200.1"/>
    </source>
</evidence>
<dbReference type="Proteomes" id="UP001301958">
    <property type="component" value="Unassembled WGS sequence"/>
</dbReference>
<evidence type="ECO:0000256" key="7">
    <source>
        <dbReference type="ARBA" id="ARBA00022737"/>
    </source>
</evidence>
<evidence type="ECO:0000256" key="1">
    <source>
        <dbReference type="ARBA" id="ARBA00002656"/>
    </source>
</evidence>
<feature type="domain" description="CBS" evidence="12">
    <location>
        <begin position="206"/>
        <end position="266"/>
    </location>
</feature>
<evidence type="ECO:0000259" key="12">
    <source>
        <dbReference type="PROSITE" id="PS51371"/>
    </source>
</evidence>
<evidence type="ECO:0000256" key="6">
    <source>
        <dbReference type="ARBA" id="ARBA00022490"/>
    </source>
</evidence>
<evidence type="ECO:0000256" key="10">
    <source>
        <dbReference type="PROSITE-ProRule" id="PRU00703"/>
    </source>
</evidence>
<protein>
    <recommendedName>
        <fullName evidence="4">Protein SDS23</fullName>
    </recommendedName>
    <alternativeName>
        <fullName evidence="5">Protein sds23</fullName>
    </alternativeName>
</protein>
<accession>A0AAN7H3J8</accession>
<evidence type="ECO:0000256" key="11">
    <source>
        <dbReference type="SAM" id="MobiDB-lite"/>
    </source>
</evidence>
<feature type="compositionally biased region" description="Low complexity" evidence="11">
    <location>
        <begin position="18"/>
        <end position="35"/>
    </location>
</feature>
<keyword evidence="8 10" id="KW-0129">CBS domain</keyword>
<dbReference type="GO" id="GO:0005737">
    <property type="term" value="C:cytoplasm"/>
    <property type="evidence" value="ECO:0007669"/>
    <property type="project" value="UniProtKB-SubCell"/>
</dbReference>
<dbReference type="PANTHER" id="PTHR13780:SF36">
    <property type="entry name" value="CBS DOMAIN-CONTAINING PROTEIN"/>
    <property type="match status" value="1"/>
</dbReference>
<evidence type="ECO:0000256" key="3">
    <source>
        <dbReference type="ARBA" id="ARBA00006624"/>
    </source>
</evidence>
<dbReference type="AlphaFoldDB" id="A0AAN7H3J8"/>
<feature type="region of interest" description="Disordered" evidence="11">
    <location>
        <begin position="493"/>
        <end position="532"/>
    </location>
</feature>